<dbReference type="GO" id="GO:0010468">
    <property type="term" value="P:regulation of gene expression"/>
    <property type="evidence" value="ECO:0007669"/>
    <property type="project" value="TreeGrafter"/>
</dbReference>
<dbReference type="Proteomes" id="UP000663831">
    <property type="component" value="Unassembled WGS sequence"/>
</dbReference>
<dbReference type="AlphaFoldDB" id="A0A8H3CJH0"/>
<comment type="caution">
    <text evidence="4">The sequence shown here is derived from an EMBL/GenBank/DDBJ whole genome shotgun (WGS) entry which is preliminary data.</text>
</comment>
<sequence length="308" mass="36686">MYHPPPSFAPLDPVRRDVVRARPPTRNQELGTWGVALYLERPNRLRSTEDSHEKYGYRAGRVRAFFTLPGHLQPFHSGPLAYLEVFTAFDAPISPFNKLHSTHHDYDSRGLRRTLVVPVSEIYFACHLVPKFHMLDEELELHKYTDLLSIGRNFWLNHCYNHHFFRLIQHWRRWRHRRPGQHYYLPNPKLQDPKLWYGIGILYDIYGSLEHAEEAFSSVLRMDKDFDKADEIFFRPGIVYKQQQKYEEALKCFERIHRNPPVPLTNIDIWFQIGHVYEQMKNYTTANDTHERVLKDSLNHVKVLQQLG</sequence>
<evidence type="ECO:0000256" key="1">
    <source>
        <dbReference type="ARBA" id="ARBA00004123"/>
    </source>
</evidence>
<dbReference type="SUPFAM" id="SSF48452">
    <property type="entry name" value="TPR-like"/>
    <property type="match status" value="1"/>
</dbReference>
<comment type="subcellular location">
    <subcellularLocation>
        <location evidence="1">Nucleus</location>
    </subcellularLocation>
</comment>
<dbReference type="SMART" id="SM00028">
    <property type="entry name" value="TPR"/>
    <property type="match status" value="3"/>
</dbReference>
<dbReference type="Gene3D" id="1.25.40.10">
    <property type="entry name" value="Tetratricopeptide repeat domain"/>
    <property type="match status" value="1"/>
</dbReference>
<feature type="repeat" description="TPR" evidence="3">
    <location>
        <begin position="267"/>
        <end position="300"/>
    </location>
</feature>
<dbReference type="InterPro" id="IPR011990">
    <property type="entry name" value="TPR-like_helical_dom_sf"/>
</dbReference>
<dbReference type="PANTHER" id="PTHR14017">
    <property type="entry name" value="LYSINE-SPECIFIC DEMETHYLASE"/>
    <property type="match status" value="1"/>
</dbReference>
<dbReference type="GO" id="GO:0000978">
    <property type="term" value="F:RNA polymerase II cis-regulatory region sequence-specific DNA binding"/>
    <property type="evidence" value="ECO:0007669"/>
    <property type="project" value="TreeGrafter"/>
</dbReference>
<feature type="repeat" description="TPR" evidence="3">
    <location>
        <begin position="230"/>
        <end position="263"/>
    </location>
</feature>
<dbReference type="InterPro" id="IPR051630">
    <property type="entry name" value="Corepressor-Demethylase"/>
</dbReference>
<feature type="repeat" description="TPR" evidence="3">
    <location>
        <begin position="193"/>
        <end position="226"/>
    </location>
</feature>
<evidence type="ECO:0000313" key="4">
    <source>
        <dbReference type="EMBL" id="CAE6485893.1"/>
    </source>
</evidence>
<organism evidence="4 5">
    <name type="scientific">Rhizoctonia solani</name>
    <dbReference type="NCBI Taxonomy" id="456999"/>
    <lineage>
        <taxon>Eukaryota</taxon>
        <taxon>Fungi</taxon>
        <taxon>Dikarya</taxon>
        <taxon>Basidiomycota</taxon>
        <taxon>Agaricomycotina</taxon>
        <taxon>Agaricomycetes</taxon>
        <taxon>Cantharellales</taxon>
        <taxon>Ceratobasidiaceae</taxon>
        <taxon>Rhizoctonia</taxon>
    </lineage>
</organism>
<gene>
    <name evidence="4" type="ORF">RDB_LOCUS103616</name>
</gene>
<keyword evidence="2" id="KW-0539">Nucleus</keyword>
<dbReference type="PROSITE" id="PS50005">
    <property type="entry name" value="TPR"/>
    <property type="match status" value="3"/>
</dbReference>
<keyword evidence="3" id="KW-0802">TPR repeat</keyword>
<dbReference type="PANTHER" id="PTHR14017:SF1">
    <property type="entry name" value="LD02225P"/>
    <property type="match status" value="1"/>
</dbReference>
<name>A0A8H3CJH0_9AGAM</name>
<proteinExistence type="predicted"/>
<evidence type="ECO:0000313" key="5">
    <source>
        <dbReference type="Proteomes" id="UP000663831"/>
    </source>
</evidence>
<accession>A0A8H3CJH0</accession>
<dbReference type="InterPro" id="IPR019734">
    <property type="entry name" value="TPR_rpt"/>
</dbReference>
<evidence type="ECO:0000256" key="2">
    <source>
        <dbReference type="ARBA" id="ARBA00023242"/>
    </source>
</evidence>
<protein>
    <submittedName>
        <fullName evidence="4">Uncharacterized protein</fullName>
    </submittedName>
</protein>
<evidence type="ECO:0000256" key="3">
    <source>
        <dbReference type="PROSITE-ProRule" id="PRU00339"/>
    </source>
</evidence>
<dbReference type="EMBL" id="CAJMWV010003643">
    <property type="protein sequence ID" value="CAE6485893.1"/>
    <property type="molecule type" value="Genomic_DNA"/>
</dbReference>
<reference evidence="4" key="1">
    <citation type="submission" date="2021-01" db="EMBL/GenBank/DDBJ databases">
        <authorList>
            <person name="Kaushik A."/>
        </authorList>
    </citation>
    <scope>NUCLEOTIDE SEQUENCE</scope>
    <source>
        <strain evidence="4">AG3-1AP</strain>
    </source>
</reference>
<dbReference type="GO" id="GO:0031490">
    <property type="term" value="F:chromatin DNA binding"/>
    <property type="evidence" value="ECO:0007669"/>
    <property type="project" value="TreeGrafter"/>
</dbReference>
<dbReference type="GO" id="GO:0005634">
    <property type="term" value="C:nucleus"/>
    <property type="evidence" value="ECO:0007669"/>
    <property type="project" value="UniProtKB-SubCell"/>
</dbReference>
<dbReference type="Pfam" id="PF13181">
    <property type="entry name" value="TPR_8"/>
    <property type="match status" value="1"/>
</dbReference>